<dbReference type="InterPro" id="IPR036390">
    <property type="entry name" value="WH_DNA-bd_sf"/>
</dbReference>
<keyword evidence="6 7" id="KW-0539">Nucleus</keyword>
<organism evidence="10 11">
    <name type="scientific">Anaeromyces robustus</name>
    <dbReference type="NCBI Taxonomy" id="1754192"/>
    <lineage>
        <taxon>Eukaryota</taxon>
        <taxon>Fungi</taxon>
        <taxon>Fungi incertae sedis</taxon>
        <taxon>Chytridiomycota</taxon>
        <taxon>Chytridiomycota incertae sedis</taxon>
        <taxon>Neocallimastigomycetes</taxon>
        <taxon>Neocallimastigales</taxon>
        <taxon>Neocallimastigaceae</taxon>
        <taxon>Anaeromyces</taxon>
    </lineage>
</organism>
<dbReference type="Pfam" id="PF00538">
    <property type="entry name" value="Linker_histone"/>
    <property type="match status" value="1"/>
</dbReference>
<evidence type="ECO:0000256" key="6">
    <source>
        <dbReference type="ARBA" id="ARBA00023242"/>
    </source>
</evidence>
<keyword evidence="5 7" id="KW-0238">DNA-binding</keyword>
<comment type="subcellular location">
    <subcellularLocation>
        <location evidence="2">Chromosome</location>
    </subcellularLocation>
    <subcellularLocation>
        <location evidence="1 7">Nucleus</location>
    </subcellularLocation>
</comment>
<evidence type="ECO:0000256" key="4">
    <source>
        <dbReference type="ARBA" id="ARBA00022454"/>
    </source>
</evidence>
<dbReference type="PANTHER" id="PTHR11467:SF36">
    <property type="entry name" value="HISTONE 24-RELATED"/>
    <property type="match status" value="1"/>
</dbReference>
<dbReference type="SUPFAM" id="SSF46785">
    <property type="entry name" value="Winged helix' DNA-binding domain"/>
    <property type="match status" value="1"/>
</dbReference>
<dbReference type="GO" id="GO:0030261">
    <property type="term" value="P:chromosome condensation"/>
    <property type="evidence" value="ECO:0007669"/>
    <property type="project" value="TreeGrafter"/>
</dbReference>
<dbReference type="PRINTS" id="PR00624">
    <property type="entry name" value="HISTONEH5"/>
</dbReference>
<dbReference type="SMART" id="SM00526">
    <property type="entry name" value="H15"/>
    <property type="match status" value="1"/>
</dbReference>
<comment type="similarity">
    <text evidence="7">Belongs to the histone H1/H5 family.</text>
</comment>
<feature type="region of interest" description="Disordered" evidence="8">
    <location>
        <begin position="98"/>
        <end position="157"/>
    </location>
</feature>
<feature type="compositionally biased region" description="Basic residues" evidence="8">
    <location>
        <begin position="115"/>
        <end position="128"/>
    </location>
</feature>
<dbReference type="CDD" id="cd00073">
    <property type="entry name" value="H15"/>
    <property type="match status" value="1"/>
</dbReference>
<evidence type="ECO:0000313" key="11">
    <source>
        <dbReference type="Proteomes" id="UP000193944"/>
    </source>
</evidence>
<dbReference type="GO" id="GO:0045910">
    <property type="term" value="P:negative regulation of DNA recombination"/>
    <property type="evidence" value="ECO:0007669"/>
    <property type="project" value="TreeGrafter"/>
</dbReference>
<reference evidence="10 11" key="2">
    <citation type="submission" date="2016-08" db="EMBL/GenBank/DDBJ databases">
        <title>Pervasive Adenine N6-methylation of Active Genes in Fungi.</title>
        <authorList>
            <consortium name="DOE Joint Genome Institute"/>
            <person name="Mondo S.J."/>
            <person name="Dannebaum R.O."/>
            <person name="Kuo R.C."/>
            <person name="Labutti K."/>
            <person name="Haridas S."/>
            <person name="Kuo A."/>
            <person name="Salamov A."/>
            <person name="Ahrendt S.R."/>
            <person name="Lipzen A."/>
            <person name="Sullivan W."/>
            <person name="Andreopoulos W.B."/>
            <person name="Clum A."/>
            <person name="Lindquist E."/>
            <person name="Daum C."/>
            <person name="Ramamoorthy G.K."/>
            <person name="Gryganskyi A."/>
            <person name="Culley D."/>
            <person name="Magnuson J.K."/>
            <person name="James T.Y."/>
            <person name="O'Malley M.A."/>
            <person name="Stajich J.E."/>
            <person name="Spatafora J.W."/>
            <person name="Visel A."/>
            <person name="Grigoriev I.V."/>
        </authorList>
    </citation>
    <scope>NUCLEOTIDE SEQUENCE [LARGE SCALE GENOMIC DNA]</scope>
    <source>
        <strain evidence="10 11">S4</strain>
    </source>
</reference>
<dbReference type="PROSITE" id="PS51504">
    <property type="entry name" value="H15"/>
    <property type="match status" value="1"/>
</dbReference>
<evidence type="ECO:0000259" key="9">
    <source>
        <dbReference type="PROSITE" id="PS51504"/>
    </source>
</evidence>
<dbReference type="GO" id="GO:0031492">
    <property type="term" value="F:nucleosomal DNA binding"/>
    <property type="evidence" value="ECO:0007669"/>
    <property type="project" value="TreeGrafter"/>
</dbReference>
<proteinExistence type="inferred from homology"/>
<evidence type="ECO:0000313" key="10">
    <source>
        <dbReference type="EMBL" id="ORX83591.1"/>
    </source>
</evidence>
<gene>
    <name evidence="10" type="ORF">BCR32DRAFT_243278</name>
</gene>
<keyword evidence="4 7" id="KW-0158">Chromosome</keyword>
<dbReference type="PANTHER" id="PTHR11467">
    <property type="entry name" value="HISTONE H1"/>
    <property type="match status" value="1"/>
</dbReference>
<evidence type="ECO:0000256" key="2">
    <source>
        <dbReference type="ARBA" id="ARBA00004286"/>
    </source>
</evidence>
<dbReference type="InterPro" id="IPR005819">
    <property type="entry name" value="H1/H5"/>
</dbReference>
<evidence type="ECO:0000256" key="8">
    <source>
        <dbReference type="SAM" id="MobiDB-lite"/>
    </source>
</evidence>
<feature type="domain" description="H15" evidence="9">
    <location>
        <begin position="13"/>
        <end position="84"/>
    </location>
</feature>
<dbReference type="OrthoDB" id="1110759at2759"/>
<dbReference type="InterPro" id="IPR005818">
    <property type="entry name" value="Histone_H1/H5_H15"/>
</dbReference>
<dbReference type="EMBL" id="MCFG01000070">
    <property type="protein sequence ID" value="ORX83591.1"/>
    <property type="molecule type" value="Genomic_DNA"/>
</dbReference>
<dbReference type="InterPro" id="IPR036388">
    <property type="entry name" value="WH-like_DNA-bd_sf"/>
</dbReference>
<comment type="caution">
    <text evidence="10">The sequence shown here is derived from an EMBL/GenBank/DDBJ whole genome shotgun (WGS) entry which is preliminary data.</text>
</comment>
<reference evidence="10 11" key="1">
    <citation type="submission" date="2016-08" db="EMBL/GenBank/DDBJ databases">
        <title>A Parts List for Fungal Cellulosomes Revealed by Comparative Genomics.</title>
        <authorList>
            <consortium name="DOE Joint Genome Institute"/>
            <person name="Haitjema C.H."/>
            <person name="Gilmore S.P."/>
            <person name="Henske J.K."/>
            <person name="Solomon K.V."/>
            <person name="De Groot R."/>
            <person name="Kuo A."/>
            <person name="Mondo S.J."/>
            <person name="Salamov A.A."/>
            <person name="Labutti K."/>
            <person name="Zhao Z."/>
            <person name="Chiniquy J."/>
            <person name="Barry K."/>
            <person name="Brewer H.M."/>
            <person name="Purvine S.O."/>
            <person name="Wright A.T."/>
            <person name="Boxma B."/>
            <person name="Van Alen T."/>
            <person name="Hackstein J.H."/>
            <person name="Baker S.E."/>
            <person name="Grigoriev I.V."/>
            <person name="O'Malley M.A."/>
        </authorList>
    </citation>
    <scope>NUCLEOTIDE SEQUENCE [LARGE SCALE GENOMIC DNA]</scope>
    <source>
        <strain evidence="10 11">S4</strain>
    </source>
</reference>
<name>A0A1Y1XCS3_9FUNG</name>
<dbReference type="GO" id="GO:0030527">
    <property type="term" value="F:structural constituent of chromatin"/>
    <property type="evidence" value="ECO:0007669"/>
    <property type="project" value="InterPro"/>
</dbReference>
<evidence type="ECO:0000256" key="1">
    <source>
        <dbReference type="ARBA" id="ARBA00004123"/>
    </source>
</evidence>
<dbReference type="AlphaFoldDB" id="A0A1Y1XCS3"/>
<dbReference type="Gene3D" id="1.10.10.10">
    <property type="entry name" value="Winged helix-like DNA-binding domain superfamily/Winged helix DNA-binding domain"/>
    <property type="match status" value="1"/>
</dbReference>
<protein>
    <recommendedName>
        <fullName evidence="3">Histone H1</fullName>
    </recommendedName>
</protein>
<dbReference type="GO" id="GO:0006334">
    <property type="term" value="P:nucleosome assembly"/>
    <property type="evidence" value="ECO:0007669"/>
    <property type="project" value="InterPro"/>
</dbReference>
<feature type="compositionally biased region" description="Basic and acidic residues" evidence="8">
    <location>
        <begin position="98"/>
        <end position="114"/>
    </location>
</feature>
<evidence type="ECO:0000256" key="7">
    <source>
        <dbReference type="RuleBase" id="RU003894"/>
    </source>
</evidence>
<dbReference type="STRING" id="1754192.A0A1Y1XCS3"/>
<dbReference type="GO" id="GO:0003690">
    <property type="term" value="F:double-stranded DNA binding"/>
    <property type="evidence" value="ECO:0007669"/>
    <property type="project" value="TreeGrafter"/>
</dbReference>
<keyword evidence="11" id="KW-1185">Reference proteome</keyword>
<dbReference type="FunFam" id="1.10.10.10:FF:000140">
    <property type="entry name" value="Histone H1.0"/>
    <property type="match status" value="1"/>
</dbReference>
<dbReference type="GO" id="GO:0000786">
    <property type="term" value="C:nucleosome"/>
    <property type="evidence" value="ECO:0007669"/>
    <property type="project" value="InterPro"/>
</dbReference>
<evidence type="ECO:0000256" key="5">
    <source>
        <dbReference type="ARBA" id="ARBA00023125"/>
    </source>
</evidence>
<evidence type="ECO:0000256" key="3">
    <source>
        <dbReference type="ARBA" id="ARBA00020833"/>
    </source>
</evidence>
<sequence length="173" mass="19103">MSAAKVAVSRKAEHPTYKEMISAAIINLKERNGSSRQAIKKYIHANYKVNDNADALIRNTIKNCVEKGIFIQPKGTSGPLKLAKKPVEKKEKKVEVKKEKKVEKKTEKKVEKKNAKAKVKVEKKKAAPTKKDAATKKTTKAATTTKKAAAPKTSTMKAKVAAKRKCGCRKSKE</sequence>
<feature type="compositionally biased region" description="Low complexity" evidence="8">
    <location>
        <begin position="140"/>
        <end position="157"/>
    </location>
</feature>
<dbReference type="GO" id="GO:0005634">
    <property type="term" value="C:nucleus"/>
    <property type="evidence" value="ECO:0007669"/>
    <property type="project" value="UniProtKB-SubCell"/>
</dbReference>
<dbReference type="Proteomes" id="UP000193944">
    <property type="component" value="Unassembled WGS sequence"/>
</dbReference>
<accession>A0A1Y1XCS3</accession>